<dbReference type="PROSITE" id="PS51820">
    <property type="entry name" value="PA14"/>
    <property type="match status" value="1"/>
</dbReference>
<keyword evidence="1" id="KW-1133">Transmembrane helix</keyword>
<evidence type="ECO:0000313" key="4">
    <source>
        <dbReference type="Proteomes" id="UP001320159"/>
    </source>
</evidence>
<organism evidence="3 4">
    <name type="scientific">Methanooceanicella nereidis</name>
    <dbReference type="NCBI Taxonomy" id="2052831"/>
    <lineage>
        <taxon>Archaea</taxon>
        <taxon>Methanobacteriati</taxon>
        <taxon>Methanobacteriota</taxon>
        <taxon>Stenosarchaea group</taxon>
        <taxon>Methanomicrobia</taxon>
        <taxon>Methanocellales</taxon>
        <taxon>Methanocellaceae</taxon>
        <taxon>Methanooceanicella</taxon>
    </lineage>
</organism>
<sequence>MLKMDDSGIADAFYTILSVSLVVIMGIAISGVILSAASRQSNESGVQLSEFASQGMKKGLYGYYYHVDTTGTDYLSADPNDILFKRMASERIDEIISFNVSNKPLNVPDNDGSVIWTGYLYVPKDGAYKFELESCDGSWLWIDGSMIADNHGVHGPVAIQSPDIQLSGGYHTIKVRYFYRDINNARCMLSWNLNGQMGPVYSLYR</sequence>
<dbReference type="SUPFAM" id="SSF56988">
    <property type="entry name" value="Anthrax protective antigen"/>
    <property type="match status" value="1"/>
</dbReference>
<feature type="domain" description="PA14" evidence="2">
    <location>
        <begin position="55"/>
        <end position="205"/>
    </location>
</feature>
<reference evidence="3 4" key="1">
    <citation type="submission" date="2017-11" db="EMBL/GenBank/DDBJ databases">
        <title>Isolation and Characterization of Family Methanocellaceae Species from Potential Methane Hydrate Area Offshore Southwestern Taiwan.</title>
        <authorList>
            <person name="Zhang W.-L."/>
            <person name="Chen W.-C."/>
            <person name="Lai M.-C."/>
            <person name="Chen S.-C."/>
        </authorList>
    </citation>
    <scope>NUCLEOTIDE SEQUENCE [LARGE SCALE GENOMIC DNA]</scope>
    <source>
        <strain evidence="3 4">CWC-04</strain>
    </source>
</reference>
<dbReference type="RefSeq" id="WP_230741614.1">
    <property type="nucleotide sequence ID" value="NZ_PGCK01000005.1"/>
</dbReference>
<proteinExistence type="predicted"/>
<keyword evidence="4" id="KW-1185">Reference proteome</keyword>
<dbReference type="InterPro" id="IPR011658">
    <property type="entry name" value="PA14_dom"/>
</dbReference>
<evidence type="ECO:0000256" key="1">
    <source>
        <dbReference type="SAM" id="Phobius"/>
    </source>
</evidence>
<gene>
    <name evidence="3" type="ORF">CUJ83_07170</name>
</gene>
<name>A0AAP2W5Y2_9EURY</name>
<comment type="caution">
    <text evidence="3">The sequence shown here is derived from an EMBL/GenBank/DDBJ whole genome shotgun (WGS) entry which is preliminary data.</text>
</comment>
<dbReference type="Proteomes" id="UP001320159">
    <property type="component" value="Unassembled WGS sequence"/>
</dbReference>
<dbReference type="SMART" id="SM00758">
    <property type="entry name" value="PA14"/>
    <property type="match status" value="1"/>
</dbReference>
<feature type="transmembrane region" description="Helical" evidence="1">
    <location>
        <begin position="12"/>
        <end position="34"/>
    </location>
</feature>
<dbReference type="AlphaFoldDB" id="A0AAP2W5Y2"/>
<dbReference type="InterPro" id="IPR037524">
    <property type="entry name" value="PA14/GLEYA"/>
</dbReference>
<dbReference type="Pfam" id="PF07691">
    <property type="entry name" value="PA14"/>
    <property type="match status" value="1"/>
</dbReference>
<evidence type="ECO:0000259" key="2">
    <source>
        <dbReference type="PROSITE" id="PS51820"/>
    </source>
</evidence>
<accession>A0AAP2W5Y2</accession>
<protein>
    <recommendedName>
        <fullName evidence="2">PA14 domain-containing protein</fullName>
    </recommendedName>
</protein>
<evidence type="ECO:0000313" key="3">
    <source>
        <dbReference type="EMBL" id="MCD1294778.1"/>
    </source>
</evidence>
<dbReference type="EMBL" id="PGCK01000005">
    <property type="protein sequence ID" value="MCD1294778.1"/>
    <property type="molecule type" value="Genomic_DNA"/>
</dbReference>
<keyword evidence="1" id="KW-0472">Membrane</keyword>
<keyword evidence="1" id="KW-0812">Transmembrane</keyword>
<dbReference type="Gene3D" id="3.90.182.10">
    <property type="entry name" value="Toxin - Anthrax Protective Antigen,domain 1"/>
    <property type="match status" value="1"/>
</dbReference>